<proteinExistence type="predicted"/>
<organism evidence="1 2">
    <name type="scientific">Oopsacas minuta</name>
    <dbReference type="NCBI Taxonomy" id="111878"/>
    <lineage>
        <taxon>Eukaryota</taxon>
        <taxon>Metazoa</taxon>
        <taxon>Porifera</taxon>
        <taxon>Hexactinellida</taxon>
        <taxon>Hexasterophora</taxon>
        <taxon>Lyssacinosida</taxon>
        <taxon>Leucopsacidae</taxon>
        <taxon>Oopsacas</taxon>
    </lineage>
</organism>
<gene>
    <name evidence="1" type="ORF">LOD99_1437</name>
</gene>
<protein>
    <submittedName>
        <fullName evidence="1">Uncharacterized protein</fullName>
    </submittedName>
</protein>
<evidence type="ECO:0000313" key="2">
    <source>
        <dbReference type="Proteomes" id="UP001165289"/>
    </source>
</evidence>
<name>A0AAV7K6M4_9METZ</name>
<dbReference type="EMBL" id="JAKMXF010000155">
    <property type="protein sequence ID" value="KAI6656104.1"/>
    <property type="molecule type" value="Genomic_DNA"/>
</dbReference>
<accession>A0AAV7K6M4</accession>
<sequence length="163" mass="18563">MGLSSGPDILFFKHFRSTWLKLHHQPQDTIPLVDAPTDVLQFLRTTMDAKHRREDYLELIHLAANMVGLPVVSSLRRVGALNRARWMEKATYALKIELLFRRNEEALHLTGRQLQGIRRRGVESCWFVDDGQTLLVPFSGIGFASAILNHLHDEVKVQLVAGI</sequence>
<comment type="caution">
    <text evidence="1">The sequence shown here is derived from an EMBL/GenBank/DDBJ whole genome shotgun (WGS) entry which is preliminary data.</text>
</comment>
<evidence type="ECO:0000313" key="1">
    <source>
        <dbReference type="EMBL" id="KAI6656104.1"/>
    </source>
</evidence>
<dbReference type="AlphaFoldDB" id="A0AAV7K6M4"/>
<keyword evidence="2" id="KW-1185">Reference proteome</keyword>
<reference evidence="1 2" key="1">
    <citation type="journal article" date="2023" name="BMC Biol.">
        <title>The compact genome of the sponge Oopsacas minuta (Hexactinellida) is lacking key metazoan core genes.</title>
        <authorList>
            <person name="Santini S."/>
            <person name="Schenkelaars Q."/>
            <person name="Jourda C."/>
            <person name="Duchesne M."/>
            <person name="Belahbib H."/>
            <person name="Rocher C."/>
            <person name="Selva M."/>
            <person name="Riesgo A."/>
            <person name="Vervoort M."/>
            <person name="Leys S.P."/>
            <person name="Kodjabachian L."/>
            <person name="Le Bivic A."/>
            <person name="Borchiellini C."/>
            <person name="Claverie J.M."/>
            <person name="Renard E."/>
        </authorList>
    </citation>
    <scope>NUCLEOTIDE SEQUENCE [LARGE SCALE GENOMIC DNA]</scope>
    <source>
        <strain evidence="1">SPO-2</strain>
    </source>
</reference>
<dbReference type="Proteomes" id="UP001165289">
    <property type="component" value="Unassembled WGS sequence"/>
</dbReference>